<dbReference type="Proteomes" id="UP001501321">
    <property type="component" value="Unassembled WGS sequence"/>
</dbReference>
<accession>A0ABP8PVR3</accession>
<comment type="caution">
    <text evidence="1">The sequence shown here is derived from an EMBL/GenBank/DDBJ whole genome shotgun (WGS) entry which is preliminary data.</text>
</comment>
<evidence type="ECO:0000313" key="1">
    <source>
        <dbReference type="EMBL" id="GAA4493329.1"/>
    </source>
</evidence>
<reference evidence="2" key="1">
    <citation type="journal article" date="2019" name="Int. J. Syst. Evol. Microbiol.">
        <title>The Global Catalogue of Microorganisms (GCM) 10K type strain sequencing project: providing services to taxonomists for standard genome sequencing and annotation.</title>
        <authorList>
            <consortium name="The Broad Institute Genomics Platform"/>
            <consortium name="The Broad Institute Genome Sequencing Center for Infectious Disease"/>
            <person name="Wu L."/>
            <person name="Ma J."/>
        </authorList>
    </citation>
    <scope>NUCLEOTIDE SEQUENCE [LARGE SCALE GENOMIC DNA]</scope>
    <source>
        <strain evidence="2">JCM 32226</strain>
    </source>
</reference>
<dbReference type="EMBL" id="BAABFC010000001">
    <property type="protein sequence ID" value="GAA4493329.1"/>
    <property type="molecule type" value="Genomic_DNA"/>
</dbReference>
<evidence type="ECO:0000313" key="2">
    <source>
        <dbReference type="Proteomes" id="UP001501321"/>
    </source>
</evidence>
<protein>
    <recommendedName>
        <fullName evidence="3">CR-type domain-containing protein</fullName>
    </recommendedName>
</protein>
<name>A0ABP8PVR3_9GAMM</name>
<gene>
    <name evidence="1" type="ORF">GCM10023095_03330</name>
</gene>
<evidence type="ECO:0008006" key="3">
    <source>
        <dbReference type="Google" id="ProtNLM"/>
    </source>
</evidence>
<keyword evidence="2" id="KW-1185">Reference proteome</keyword>
<dbReference type="RefSeq" id="WP_345009411.1">
    <property type="nucleotide sequence ID" value="NZ_BAABFC010000001.1"/>
</dbReference>
<sequence length="189" mass="20610">MNVAMVLAGLTPRAKQIDGMGFGGKPVWEFEDRVGLLKGLKGPALDWAYYRYCGHEAKLLRVLRYLQMSIDIFCGVNGYRLKRETRAGLVEIALRDMTSPVCGICDGSGELPSGRYEMTYGVTGMQPVMVECPSCHGSGRHRLSLRGMAELCGIAHNSWGTSHQAVLAEATRLLAGLEGEVMRVAVSTE</sequence>
<proteinExistence type="predicted"/>
<organism evidence="1 2">
    <name type="scientific">Pseudaeromonas paramecii</name>
    <dbReference type="NCBI Taxonomy" id="2138166"/>
    <lineage>
        <taxon>Bacteria</taxon>
        <taxon>Pseudomonadati</taxon>
        <taxon>Pseudomonadota</taxon>
        <taxon>Gammaproteobacteria</taxon>
        <taxon>Aeromonadales</taxon>
        <taxon>Aeromonadaceae</taxon>
        <taxon>Pseudaeromonas</taxon>
    </lineage>
</organism>